<evidence type="ECO:0000313" key="1">
    <source>
        <dbReference type="EMBL" id="MFE1355960.1"/>
    </source>
</evidence>
<sequence length="71" mass="7857">MRVLGRPAVRPGREDPPVLVDAGDGWFPFLTRMSLAWDGLVLAEFLLGSPHYDACEFPPALHADLPTRWVG</sequence>
<evidence type="ECO:0000313" key="2">
    <source>
        <dbReference type="Proteomes" id="UP001599542"/>
    </source>
</evidence>
<comment type="caution">
    <text evidence="1">The sequence shown here is derived from an EMBL/GenBank/DDBJ whole genome shotgun (WGS) entry which is preliminary data.</text>
</comment>
<dbReference type="Proteomes" id="UP001599542">
    <property type="component" value="Unassembled WGS sequence"/>
</dbReference>
<protein>
    <submittedName>
        <fullName evidence="1">Uncharacterized protein</fullName>
    </submittedName>
</protein>
<accession>A0ABW6GT64</accession>
<dbReference type="RefSeq" id="WP_380320910.1">
    <property type="nucleotide sequence ID" value="NZ_JBHYPW010000012.1"/>
</dbReference>
<organism evidence="1 2">
    <name type="scientific">Kitasatospora phosalacinea</name>
    <dbReference type="NCBI Taxonomy" id="2065"/>
    <lineage>
        <taxon>Bacteria</taxon>
        <taxon>Bacillati</taxon>
        <taxon>Actinomycetota</taxon>
        <taxon>Actinomycetes</taxon>
        <taxon>Kitasatosporales</taxon>
        <taxon>Streptomycetaceae</taxon>
        <taxon>Kitasatospora</taxon>
    </lineage>
</organism>
<reference evidence="1 2" key="1">
    <citation type="submission" date="2024-09" db="EMBL/GenBank/DDBJ databases">
        <title>The Natural Products Discovery Center: Release of the First 8490 Sequenced Strains for Exploring Actinobacteria Biosynthetic Diversity.</title>
        <authorList>
            <person name="Kalkreuter E."/>
            <person name="Kautsar S.A."/>
            <person name="Yang D."/>
            <person name="Bader C.D."/>
            <person name="Teijaro C.N."/>
            <person name="Fluegel L."/>
            <person name="Davis C.M."/>
            <person name="Simpson J.R."/>
            <person name="Lauterbach L."/>
            <person name="Steele A.D."/>
            <person name="Gui C."/>
            <person name="Meng S."/>
            <person name="Li G."/>
            <person name="Viehrig K."/>
            <person name="Ye F."/>
            <person name="Su P."/>
            <person name="Kiefer A.F."/>
            <person name="Nichols A."/>
            <person name="Cepeda A.J."/>
            <person name="Yan W."/>
            <person name="Fan B."/>
            <person name="Jiang Y."/>
            <person name="Adhikari A."/>
            <person name="Zheng C.-J."/>
            <person name="Schuster L."/>
            <person name="Cowan T.M."/>
            <person name="Smanski M.J."/>
            <person name="Chevrette M.G."/>
            <person name="De Carvalho L.P.S."/>
            <person name="Shen B."/>
        </authorList>
    </citation>
    <scope>NUCLEOTIDE SEQUENCE [LARGE SCALE GENOMIC DNA]</scope>
    <source>
        <strain evidence="1 2">NPDC058753</strain>
    </source>
</reference>
<keyword evidence="2" id="KW-1185">Reference proteome</keyword>
<name>A0ABW6GT64_9ACTN</name>
<gene>
    <name evidence="1" type="ORF">ACFW6T_28680</name>
</gene>
<proteinExistence type="predicted"/>
<dbReference type="EMBL" id="JBHYPX010000073">
    <property type="protein sequence ID" value="MFE1355960.1"/>
    <property type="molecule type" value="Genomic_DNA"/>
</dbReference>